<dbReference type="AlphaFoldDB" id="A0AAD5XCC2"/>
<keyword evidence="1" id="KW-0472">Membrane</keyword>
<sequence length="580" mass="67389">MEHNLQNKHITFVRRVARRMPRYLPFAVLILIFVGLALIQINRLKQIPLNEAADAFQKFKEINLLRNNAPRLPSDFIFEPSLSERPPKRRAIFTALFRANDAHHVKPNDADWFFTNVYLHAYTFLVDPVLRLKPDDDAEFVVMVTDMVPASYIRALLDFGARILKVPVIEIPGREKPGDKYQYLYTKLNMYRLDRVFNAILFVDVDLNFFKVSPVSLFRYVHPVSAVNETDHPHFFASTREWASGNGVFNTGVQLLIPSEFHYQALKQLALDPKKSKYGDQGLLNTYFHEKGPRPWLELPQIWNTNHLESRTQAEVTRGVGFHGKLWSECKLLSKDSFKALWPEYQTRMVTLRRLQMEKLAQAASCNTTIMPIVPQSCEMWMDRMVKTAADKIFLNIALVSYTESSNLKKDNQAIKSHRDFADFYAQASHFVIEESSSESLPRLARQLKKVFHLFDRYDWIWVLDDVVFKTPSTPMHLEINNLKSGGPHIHTFRDCDNKTSGSFIMNKDGQKKLEKYLNTFAPKFAEMSNEDIWKALLEEFTKFGGKRSLKVMQKSEWYEIDSNIHCQPYLNSAIYGERA</sequence>
<keyword evidence="3" id="KW-1185">Reference proteome</keyword>
<accession>A0AAD5XCC2</accession>
<dbReference type="Gene3D" id="3.90.550.10">
    <property type="entry name" value="Spore Coat Polysaccharide Biosynthesis Protein SpsA, Chain A"/>
    <property type="match status" value="1"/>
</dbReference>
<dbReference type="Proteomes" id="UP001211907">
    <property type="component" value="Unassembled WGS sequence"/>
</dbReference>
<dbReference type="EMBL" id="JADGJH010002515">
    <property type="protein sequence ID" value="KAJ3097358.1"/>
    <property type="molecule type" value="Genomic_DNA"/>
</dbReference>
<reference evidence="2" key="1">
    <citation type="submission" date="2020-05" db="EMBL/GenBank/DDBJ databases">
        <title>Phylogenomic resolution of chytrid fungi.</title>
        <authorList>
            <person name="Stajich J.E."/>
            <person name="Amses K."/>
            <person name="Simmons R."/>
            <person name="Seto K."/>
            <person name="Myers J."/>
            <person name="Bonds A."/>
            <person name="Quandt C.A."/>
            <person name="Barry K."/>
            <person name="Liu P."/>
            <person name="Grigoriev I."/>
            <person name="Longcore J.E."/>
            <person name="James T.Y."/>
        </authorList>
    </citation>
    <scope>NUCLEOTIDE SEQUENCE</scope>
    <source>
        <strain evidence="2">JEL0513</strain>
    </source>
</reference>
<name>A0AAD5XCC2_9FUNG</name>
<evidence type="ECO:0008006" key="4">
    <source>
        <dbReference type="Google" id="ProtNLM"/>
    </source>
</evidence>
<dbReference type="SUPFAM" id="SSF53448">
    <property type="entry name" value="Nucleotide-diphospho-sugar transferases"/>
    <property type="match status" value="1"/>
</dbReference>
<evidence type="ECO:0000256" key="1">
    <source>
        <dbReference type="SAM" id="Phobius"/>
    </source>
</evidence>
<gene>
    <name evidence="2" type="ORF">HK100_005378</name>
</gene>
<keyword evidence="1" id="KW-0812">Transmembrane</keyword>
<dbReference type="InterPro" id="IPR050587">
    <property type="entry name" value="GNT1/Glycosyltrans_8"/>
</dbReference>
<evidence type="ECO:0000313" key="2">
    <source>
        <dbReference type="EMBL" id="KAJ3097358.1"/>
    </source>
</evidence>
<comment type="caution">
    <text evidence="2">The sequence shown here is derived from an EMBL/GenBank/DDBJ whole genome shotgun (WGS) entry which is preliminary data.</text>
</comment>
<keyword evidence="1" id="KW-1133">Transmembrane helix</keyword>
<protein>
    <recommendedName>
        <fullName evidence="4">Nucleotide-diphospho-sugar transferase domain-containing protein</fullName>
    </recommendedName>
</protein>
<dbReference type="InterPro" id="IPR029044">
    <property type="entry name" value="Nucleotide-diphossugar_trans"/>
</dbReference>
<organism evidence="2 3">
    <name type="scientific">Physocladia obscura</name>
    <dbReference type="NCBI Taxonomy" id="109957"/>
    <lineage>
        <taxon>Eukaryota</taxon>
        <taxon>Fungi</taxon>
        <taxon>Fungi incertae sedis</taxon>
        <taxon>Chytridiomycota</taxon>
        <taxon>Chytridiomycota incertae sedis</taxon>
        <taxon>Chytridiomycetes</taxon>
        <taxon>Chytridiales</taxon>
        <taxon>Chytriomycetaceae</taxon>
        <taxon>Physocladia</taxon>
    </lineage>
</organism>
<proteinExistence type="predicted"/>
<evidence type="ECO:0000313" key="3">
    <source>
        <dbReference type="Proteomes" id="UP001211907"/>
    </source>
</evidence>
<dbReference type="PANTHER" id="PTHR11183">
    <property type="entry name" value="GLYCOGENIN SUBFAMILY MEMBER"/>
    <property type="match status" value="1"/>
</dbReference>
<feature type="transmembrane region" description="Helical" evidence="1">
    <location>
        <begin position="23"/>
        <end position="41"/>
    </location>
</feature>